<dbReference type="EMBL" id="JAPDRQ010000183">
    <property type="protein sequence ID" value="KAJ9652778.1"/>
    <property type="molecule type" value="Genomic_DNA"/>
</dbReference>
<name>A0ACC2ZYE9_9EURO</name>
<evidence type="ECO:0000313" key="1">
    <source>
        <dbReference type="EMBL" id="KAJ9652778.1"/>
    </source>
</evidence>
<organism evidence="1 2">
    <name type="scientific">Neophaeococcomyces mojaviensis</name>
    <dbReference type="NCBI Taxonomy" id="3383035"/>
    <lineage>
        <taxon>Eukaryota</taxon>
        <taxon>Fungi</taxon>
        <taxon>Dikarya</taxon>
        <taxon>Ascomycota</taxon>
        <taxon>Pezizomycotina</taxon>
        <taxon>Eurotiomycetes</taxon>
        <taxon>Chaetothyriomycetidae</taxon>
        <taxon>Chaetothyriales</taxon>
        <taxon>Chaetothyriales incertae sedis</taxon>
        <taxon>Neophaeococcomyces</taxon>
    </lineage>
</organism>
<evidence type="ECO:0000313" key="2">
    <source>
        <dbReference type="Proteomes" id="UP001172386"/>
    </source>
</evidence>
<proteinExistence type="predicted"/>
<comment type="caution">
    <text evidence="1">The sequence shown here is derived from an EMBL/GenBank/DDBJ whole genome shotgun (WGS) entry which is preliminary data.</text>
</comment>
<reference evidence="1" key="1">
    <citation type="submission" date="2022-10" db="EMBL/GenBank/DDBJ databases">
        <title>Culturing micro-colonial fungi from biological soil crusts in the Mojave desert and describing Neophaeococcomyces mojavensis, and introducing the new genera and species Taxawa tesnikishii.</title>
        <authorList>
            <person name="Kurbessoian T."/>
            <person name="Stajich J.E."/>
        </authorList>
    </citation>
    <scope>NUCLEOTIDE SEQUENCE</scope>
    <source>
        <strain evidence="1">JES_112</strain>
    </source>
</reference>
<dbReference type="Proteomes" id="UP001172386">
    <property type="component" value="Unassembled WGS sequence"/>
</dbReference>
<accession>A0ACC2ZYE9</accession>
<gene>
    <name evidence="1" type="ORF">H2198_008005</name>
</gene>
<keyword evidence="2" id="KW-1185">Reference proteome</keyword>
<sequence length="312" mass="33481">MLAVILATTAVFSTLVYGQNMEAAKPQFTTPIEAVVLNDGVTSTTTMSALFEFIPTSLAASTVPEPQAAMTMYDEDNGTQALASTESSEFEKDVVERDNNRARLLISSNPDITNKKHETMISHSLQIAAQKPMVVSNQFAPCTSMSFPPAQAVRRQESSLELRDSQAVVTFHSSESDIGENKGEAKAKAKNGGLVTSVPQMQSTMAPVEAEQKFRSYTAARSSASLMSKSAASMSSAAAKQSQELNKEHSKIDKNLQKSCNGNKECEARYKDGMNKADKGKGKHQNAGTHLQLRVSNLMAALGSVAFAALSM</sequence>
<protein>
    <submittedName>
        <fullName evidence="1">Uncharacterized protein</fullName>
    </submittedName>
</protein>